<accession>A0AAV2CZ51</accession>
<keyword evidence="2" id="KW-1185">Reference proteome</keyword>
<evidence type="ECO:0000313" key="2">
    <source>
        <dbReference type="Proteomes" id="UP001497516"/>
    </source>
</evidence>
<dbReference type="AlphaFoldDB" id="A0AAV2CZ51"/>
<dbReference type="EMBL" id="OZ034814">
    <property type="protein sequence ID" value="CAL1360826.1"/>
    <property type="molecule type" value="Genomic_DNA"/>
</dbReference>
<dbReference type="Proteomes" id="UP001497516">
    <property type="component" value="Chromosome 10"/>
</dbReference>
<gene>
    <name evidence="1" type="ORF">LTRI10_LOCUS8233</name>
</gene>
<protein>
    <submittedName>
        <fullName evidence="1">Uncharacterized protein</fullName>
    </submittedName>
</protein>
<sequence>MEWQARQDLDLLMKTSLDMCSLLQLQVDGSPTLAEKSVKESVLDMDCRKRKKPSSKLDMEKHRLSIDVCPPLKPRSRKRTGYLNVNVNQGRSCNCSCSRGRSFADSDRAQ</sequence>
<proteinExistence type="predicted"/>
<organism evidence="1 2">
    <name type="scientific">Linum trigynum</name>
    <dbReference type="NCBI Taxonomy" id="586398"/>
    <lineage>
        <taxon>Eukaryota</taxon>
        <taxon>Viridiplantae</taxon>
        <taxon>Streptophyta</taxon>
        <taxon>Embryophyta</taxon>
        <taxon>Tracheophyta</taxon>
        <taxon>Spermatophyta</taxon>
        <taxon>Magnoliopsida</taxon>
        <taxon>eudicotyledons</taxon>
        <taxon>Gunneridae</taxon>
        <taxon>Pentapetalae</taxon>
        <taxon>rosids</taxon>
        <taxon>fabids</taxon>
        <taxon>Malpighiales</taxon>
        <taxon>Linaceae</taxon>
        <taxon>Linum</taxon>
    </lineage>
</organism>
<name>A0AAV2CZ51_9ROSI</name>
<evidence type="ECO:0000313" key="1">
    <source>
        <dbReference type="EMBL" id="CAL1360826.1"/>
    </source>
</evidence>
<reference evidence="1 2" key="1">
    <citation type="submission" date="2024-04" db="EMBL/GenBank/DDBJ databases">
        <authorList>
            <person name="Fracassetti M."/>
        </authorList>
    </citation>
    <scope>NUCLEOTIDE SEQUENCE [LARGE SCALE GENOMIC DNA]</scope>
</reference>